<evidence type="ECO:0000256" key="8">
    <source>
        <dbReference type="ARBA" id="ARBA00022777"/>
    </source>
</evidence>
<dbReference type="EC" id="2.7.1.40" evidence="4 13"/>
<accession>A0ABX7SB16</accession>
<dbReference type="InterPro" id="IPR011037">
    <property type="entry name" value="Pyrv_Knase-like_insert_dom_sf"/>
</dbReference>
<keyword evidence="6" id="KW-0479">Metal-binding</keyword>
<comment type="catalytic activity">
    <reaction evidence="14">
        <text>pyruvate + ATP = phosphoenolpyruvate + ADP + H(+)</text>
        <dbReference type="Rhea" id="RHEA:18157"/>
        <dbReference type="ChEBI" id="CHEBI:15361"/>
        <dbReference type="ChEBI" id="CHEBI:15378"/>
        <dbReference type="ChEBI" id="CHEBI:30616"/>
        <dbReference type="ChEBI" id="CHEBI:58702"/>
        <dbReference type="ChEBI" id="CHEBI:456216"/>
        <dbReference type="EC" id="2.7.1.40"/>
    </reaction>
</comment>
<evidence type="ECO:0000256" key="7">
    <source>
        <dbReference type="ARBA" id="ARBA00022741"/>
    </source>
</evidence>
<keyword evidence="11 14" id="KW-0324">Glycolysis</keyword>
<keyword evidence="7" id="KW-0547">Nucleotide-binding</keyword>
<comment type="pathway">
    <text evidence="2 14">Carbohydrate degradation; glycolysis; pyruvate from D-glyceraldehyde 3-phosphate: step 5/5.</text>
</comment>
<keyword evidence="9 17" id="KW-0067">ATP-binding</keyword>
<dbReference type="InterPro" id="IPR018209">
    <property type="entry name" value="Pyrv_Knase_AS"/>
</dbReference>
<dbReference type="GO" id="GO:0016301">
    <property type="term" value="F:kinase activity"/>
    <property type="evidence" value="ECO:0007669"/>
    <property type="project" value="UniProtKB-KW"/>
</dbReference>
<dbReference type="GO" id="GO:0005524">
    <property type="term" value="F:ATP binding"/>
    <property type="evidence" value="ECO:0007669"/>
    <property type="project" value="UniProtKB-KW"/>
</dbReference>
<dbReference type="InterPro" id="IPR015806">
    <property type="entry name" value="Pyrv_Knase_insert_dom_sf"/>
</dbReference>
<organism evidence="17 18">
    <name type="scientific">Thermosipho ferrireducens</name>
    <dbReference type="NCBI Taxonomy" id="2571116"/>
    <lineage>
        <taxon>Bacteria</taxon>
        <taxon>Thermotogati</taxon>
        <taxon>Thermotogota</taxon>
        <taxon>Thermotogae</taxon>
        <taxon>Thermotogales</taxon>
        <taxon>Fervidobacteriaceae</taxon>
        <taxon>Thermosipho</taxon>
    </lineage>
</organism>
<dbReference type="Pfam" id="PF00224">
    <property type="entry name" value="PK"/>
    <property type="match status" value="1"/>
</dbReference>
<comment type="cofactor">
    <cofactor evidence="1">
        <name>K(+)</name>
        <dbReference type="ChEBI" id="CHEBI:29103"/>
    </cofactor>
</comment>
<evidence type="ECO:0000256" key="12">
    <source>
        <dbReference type="ARBA" id="ARBA00023317"/>
    </source>
</evidence>
<evidence type="ECO:0000256" key="4">
    <source>
        <dbReference type="ARBA" id="ARBA00012142"/>
    </source>
</evidence>
<keyword evidence="8 14" id="KW-0418">Kinase</keyword>
<dbReference type="PROSITE" id="PS00110">
    <property type="entry name" value="PYRUVATE_KINASE"/>
    <property type="match status" value="1"/>
</dbReference>
<dbReference type="Gene3D" id="3.20.20.60">
    <property type="entry name" value="Phosphoenolpyruvate-binding domains"/>
    <property type="match status" value="1"/>
</dbReference>
<dbReference type="SUPFAM" id="SSF51621">
    <property type="entry name" value="Phosphoenolpyruvate/pyruvate domain"/>
    <property type="match status" value="1"/>
</dbReference>
<evidence type="ECO:0000256" key="6">
    <source>
        <dbReference type="ARBA" id="ARBA00022723"/>
    </source>
</evidence>
<evidence type="ECO:0000256" key="5">
    <source>
        <dbReference type="ARBA" id="ARBA00022679"/>
    </source>
</evidence>
<dbReference type="RefSeq" id="WP_207567391.1">
    <property type="nucleotide sequence ID" value="NZ_CP071446.1"/>
</dbReference>
<evidence type="ECO:0000256" key="10">
    <source>
        <dbReference type="ARBA" id="ARBA00022842"/>
    </source>
</evidence>
<dbReference type="Proteomes" id="UP000671862">
    <property type="component" value="Chromosome"/>
</dbReference>
<evidence type="ECO:0000256" key="9">
    <source>
        <dbReference type="ARBA" id="ARBA00022840"/>
    </source>
</evidence>
<dbReference type="EMBL" id="CP071446">
    <property type="protein sequence ID" value="QTA38673.1"/>
    <property type="molecule type" value="Genomic_DNA"/>
</dbReference>
<dbReference type="SUPFAM" id="SSF52935">
    <property type="entry name" value="PK C-terminal domain-like"/>
    <property type="match status" value="1"/>
</dbReference>
<dbReference type="NCBIfam" id="TIGR01064">
    <property type="entry name" value="pyruv_kin"/>
    <property type="match status" value="1"/>
</dbReference>
<evidence type="ECO:0000256" key="13">
    <source>
        <dbReference type="NCBIfam" id="TIGR01064"/>
    </source>
</evidence>
<dbReference type="PRINTS" id="PR01050">
    <property type="entry name" value="PYRUVTKNASE"/>
</dbReference>
<reference evidence="17 18" key="1">
    <citation type="submission" date="2021-03" db="EMBL/GenBank/DDBJ databases">
        <title>Thermosipho ferrireducens sp.nov., an anaerobic thermophilic iron-reducing bacterium isolated from a deep-sea hydrothermal sulfide deposits.</title>
        <authorList>
            <person name="Zeng X."/>
            <person name="Chen Y."/>
            <person name="Shao Z."/>
        </authorList>
    </citation>
    <scope>NUCLEOTIDE SEQUENCE [LARGE SCALE GENOMIC DNA]</scope>
    <source>
        <strain evidence="17 18">JL129W03</strain>
    </source>
</reference>
<dbReference type="InterPro" id="IPR015813">
    <property type="entry name" value="Pyrv/PenolPyrv_kinase-like_dom"/>
</dbReference>
<evidence type="ECO:0000256" key="2">
    <source>
        <dbReference type="ARBA" id="ARBA00004997"/>
    </source>
</evidence>
<keyword evidence="10 14" id="KW-0460">Magnesium</keyword>
<name>A0ABX7SB16_9BACT</name>
<keyword evidence="12 17" id="KW-0670">Pyruvate</keyword>
<dbReference type="SUPFAM" id="SSF50800">
    <property type="entry name" value="PK beta-barrel domain-like"/>
    <property type="match status" value="1"/>
</dbReference>
<evidence type="ECO:0000256" key="11">
    <source>
        <dbReference type="ARBA" id="ARBA00023152"/>
    </source>
</evidence>
<feature type="domain" description="Pyruvate kinase barrel" evidence="15">
    <location>
        <begin position="1"/>
        <end position="318"/>
    </location>
</feature>
<dbReference type="InterPro" id="IPR040442">
    <property type="entry name" value="Pyrv_kinase-like_dom_sf"/>
</dbReference>
<dbReference type="PANTHER" id="PTHR11817">
    <property type="entry name" value="PYRUVATE KINASE"/>
    <property type="match status" value="1"/>
</dbReference>
<evidence type="ECO:0000313" key="18">
    <source>
        <dbReference type="Proteomes" id="UP000671862"/>
    </source>
</evidence>
<dbReference type="InterPro" id="IPR015795">
    <property type="entry name" value="Pyrv_Knase_C"/>
</dbReference>
<proteinExistence type="inferred from homology"/>
<protein>
    <recommendedName>
        <fullName evidence="4 13">Pyruvate kinase</fullName>
        <ecNumber evidence="4 13">2.7.1.40</ecNumber>
    </recommendedName>
</protein>
<dbReference type="Gene3D" id="2.40.33.10">
    <property type="entry name" value="PK beta-barrel domain-like"/>
    <property type="match status" value="1"/>
</dbReference>
<evidence type="ECO:0000256" key="3">
    <source>
        <dbReference type="ARBA" id="ARBA00008663"/>
    </source>
</evidence>
<feature type="domain" description="Pyruvate kinase C-terminal" evidence="16">
    <location>
        <begin position="354"/>
        <end position="466"/>
    </location>
</feature>
<dbReference type="InterPro" id="IPR001697">
    <property type="entry name" value="Pyr_Knase"/>
</dbReference>
<keyword evidence="5 14" id="KW-0808">Transferase</keyword>
<evidence type="ECO:0000256" key="1">
    <source>
        <dbReference type="ARBA" id="ARBA00001958"/>
    </source>
</evidence>
<evidence type="ECO:0000313" key="17">
    <source>
        <dbReference type="EMBL" id="QTA38673.1"/>
    </source>
</evidence>
<dbReference type="InterPro" id="IPR015793">
    <property type="entry name" value="Pyrv_Knase_brl"/>
</dbReference>
<keyword evidence="18" id="KW-1185">Reference proteome</keyword>
<dbReference type="NCBIfam" id="NF004978">
    <property type="entry name" value="PRK06354.1"/>
    <property type="match status" value="1"/>
</dbReference>
<dbReference type="Gene3D" id="3.40.1380.20">
    <property type="entry name" value="Pyruvate kinase, C-terminal domain"/>
    <property type="match status" value="1"/>
</dbReference>
<dbReference type="NCBIfam" id="NF004491">
    <property type="entry name" value="PRK05826.1"/>
    <property type="match status" value="1"/>
</dbReference>
<evidence type="ECO:0000259" key="15">
    <source>
        <dbReference type="Pfam" id="PF00224"/>
    </source>
</evidence>
<evidence type="ECO:0000259" key="16">
    <source>
        <dbReference type="Pfam" id="PF02887"/>
    </source>
</evidence>
<sequence>MRKTRIVATIGPATESEDMLKKLVELGVNVFRLNSSHDTINIHQKRIRRMKQLREEMGVPFAILLDLSGPKIRTGILETEYVTLQEGNNLTLTVEDIPGNTEKIYINYSRLPFEVKKGDKILLNDGAIELEVVGTTDTEIETKILRGGKITHHRGVNLPGIDISMPALTEKDKQFIKLGVEEGIDYFALSFVRKVSDVRLAKSLSNGIPVIAKIETAQALDNLDSIIQEADGVMVARGDLGVEIPLSKVPIAQKQIIETANRFAKPVITATQMLESMIKNETPTRAEISDIANAILDGTDAVMLSAETSIGKNPLESVKVMDEVARTTEKFMHSYDSLELEWIRTYYISENISDAISHAVYNLTYDVNAKLIITATSTGNTAINVARLRPKVPIMAATPNESTYYKLSLVWGIIPVMINQTASTDEMISEVLKKAKELNLASKGDKVVITAGIPWGRPGTTNTVQIQEVY</sequence>
<dbReference type="InterPro" id="IPR036918">
    <property type="entry name" value="Pyrv_Knase_C_sf"/>
</dbReference>
<dbReference type="Pfam" id="PF02887">
    <property type="entry name" value="PK_C"/>
    <property type="match status" value="1"/>
</dbReference>
<comment type="similarity">
    <text evidence="3 14">Belongs to the pyruvate kinase family.</text>
</comment>
<evidence type="ECO:0000256" key="14">
    <source>
        <dbReference type="RuleBase" id="RU000504"/>
    </source>
</evidence>
<gene>
    <name evidence="17" type="primary">pyk</name>
    <name evidence="17" type="ORF">JYK00_03960</name>
</gene>
<dbReference type="GO" id="GO:0004743">
    <property type="term" value="F:pyruvate kinase activity"/>
    <property type="evidence" value="ECO:0007669"/>
    <property type="project" value="UniProtKB-EC"/>
</dbReference>